<organism evidence="2 3">
    <name type="scientific">Euplotes crassus</name>
    <dbReference type="NCBI Taxonomy" id="5936"/>
    <lineage>
        <taxon>Eukaryota</taxon>
        <taxon>Sar</taxon>
        <taxon>Alveolata</taxon>
        <taxon>Ciliophora</taxon>
        <taxon>Intramacronucleata</taxon>
        <taxon>Spirotrichea</taxon>
        <taxon>Hypotrichia</taxon>
        <taxon>Euplotida</taxon>
        <taxon>Euplotidae</taxon>
        <taxon>Moneuplotes</taxon>
    </lineage>
</organism>
<evidence type="ECO:0000256" key="1">
    <source>
        <dbReference type="SAM" id="MobiDB-lite"/>
    </source>
</evidence>
<feature type="region of interest" description="Disordered" evidence="1">
    <location>
        <begin position="715"/>
        <end position="783"/>
    </location>
</feature>
<feature type="compositionally biased region" description="Basic residues" evidence="1">
    <location>
        <begin position="211"/>
        <end position="229"/>
    </location>
</feature>
<name>A0AAD1XXD4_EUPCR</name>
<feature type="compositionally biased region" description="Polar residues" evidence="1">
    <location>
        <begin position="279"/>
        <end position="289"/>
    </location>
</feature>
<dbReference type="AlphaFoldDB" id="A0AAD1XXD4"/>
<evidence type="ECO:0000313" key="3">
    <source>
        <dbReference type="Proteomes" id="UP001295684"/>
    </source>
</evidence>
<evidence type="ECO:0000313" key="2">
    <source>
        <dbReference type="EMBL" id="CAI2380757.1"/>
    </source>
</evidence>
<accession>A0AAD1XXD4</accession>
<feature type="compositionally biased region" description="Basic and acidic residues" evidence="1">
    <location>
        <begin position="121"/>
        <end position="168"/>
    </location>
</feature>
<sequence length="801" mass="91896">MSNSDTITQIRRELKSSKEITPEFLNNLIGRMKGFWPTMKKEKDSYQKVLFIVKLLQNFRKNFTSEQHWWSYSKMLKLIKSNKEFWKFLEPCACETIDNCIAMIPLIVKNLNRSSESSQSPRKDRKEKPKSVEKKTTTFKKEEKKTISPKKSLEETKKKEEEEKKLSDSESEQSESSCLSSHRSQSETSLKEVKTIQKEKTPLDNDIPSKKPSKRRMKAKRVQQARRICHLNQKFLPKSKRNHQKKKSIEKEKVKNTPPPNTKPPFLNPKNPPKPDSPQKATSDSTKATPQKPLPPHLPTSLPPPPSPLLIKSEHPILPPSPSQTQPPPTPLTHKVYLHNPLSATSLAHLLSTFSTKILDPFKKPPEEIKYSIEGTQGNNSSGQSSEEKICSSEEEKREDSEEEGKVGGKRVRVDEGIVGQKRMKVGEESDEWDEDEILVRSVMDDEQVEYVNPKRRKQVFPSELLRMSEGKFQRRGDGGVFGFGEDLVKKEESNINDARQVNSSIIKAGKQELSQKKKIYHCYGIKKFNAPRTSIEPSDLAHNSGMYSGNNEPETQNNSFEPVQRISHLEAMKNAEEMNKLTNRKRNTIKNYLSQPKGFNPQSKFKIPAPLVRPKEIFKNPSERKITNDQPEIIEIDSDEPSVKMYTPIKTTKQKENIVSVDSYLDAVLGRDTQMQQEKANQVDLTTSKETEEKDRIVFEPSDNVKVQPTYGTKISFTNPLFNNPSMSESEEEDDEEDDDEEEEQLHITKMQPQAQVSFPMQNSSLIHQEPETPEDEKPKKSVIVPILKKILLKEMKRIN</sequence>
<feature type="compositionally biased region" description="Low complexity" evidence="1">
    <location>
        <begin position="174"/>
        <end position="187"/>
    </location>
</feature>
<reference evidence="2" key="1">
    <citation type="submission" date="2023-07" db="EMBL/GenBank/DDBJ databases">
        <authorList>
            <consortium name="AG Swart"/>
            <person name="Singh M."/>
            <person name="Singh A."/>
            <person name="Seah K."/>
            <person name="Emmerich C."/>
        </authorList>
    </citation>
    <scope>NUCLEOTIDE SEQUENCE</scope>
    <source>
        <strain evidence="2">DP1</strain>
    </source>
</reference>
<feature type="compositionally biased region" description="Pro residues" evidence="1">
    <location>
        <begin position="292"/>
        <end position="308"/>
    </location>
</feature>
<feature type="compositionally biased region" description="Basic and acidic residues" evidence="1">
    <location>
        <begin position="189"/>
        <end position="209"/>
    </location>
</feature>
<feature type="compositionally biased region" description="Acidic residues" evidence="1">
    <location>
        <begin position="730"/>
        <end position="745"/>
    </location>
</feature>
<gene>
    <name evidence="2" type="ORF">ECRASSUSDP1_LOCUS22197</name>
</gene>
<feature type="compositionally biased region" description="Basic and acidic residues" evidence="1">
    <location>
        <begin position="386"/>
        <end position="412"/>
    </location>
</feature>
<keyword evidence="3" id="KW-1185">Reference proteome</keyword>
<feature type="region of interest" description="Disordered" evidence="1">
    <location>
        <begin position="369"/>
        <end position="412"/>
    </location>
</feature>
<protein>
    <submittedName>
        <fullName evidence="2">Uncharacterized protein</fullName>
    </submittedName>
</protein>
<dbReference type="EMBL" id="CAMPGE010022739">
    <property type="protein sequence ID" value="CAI2380757.1"/>
    <property type="molecule type" value="Genomic_DNA"/>
</dbReference>
<feature type="compositionally biased region" description="Pro residues" evidence="1">
    <location>
        <begin position="317"/>
        <end position="331"/>
    </location>
</feature>
<feature type="region of interest" description="Disordered" evidence="1">
    <location>
        <begin position="113"/>
        <end position="337"/>
    </location>
</feature>
<dbReference type="Proteomes" id="UP001295684">
    <property type="component" value="Unassembled WGS sequence"/>
</dbReference>
<feature type="compositionally biased region" description="Pro residues" evidence="1">
    <location>
        <begin position="257"/>
        <end position="276"/>
    </location>
</feature>
<comment type="caution">
    <text evidence="2">The sequence shown here is derived from an EMBL/GenBank/DDBJ whole genome shotgun (WGS) entry which is preliminary data.</text>
</comment>
<proteinExistence type="predicted"/>
<feature type="compositionally biased region" description="Basic residues" evidence="1">
    <location>
        <begin position="237"/>
        <end position="246"/>
    </location>
</feature>
<feature type="compositionally biased region" description="Polar residues" evidence="1">
    <location>
        <begin position="715"/>
        <end position="728"/>
    </location>
</feature>
<feature type="compositionally biased region" description="Polar residues" evidence="1">
    <location>
        <begin position="752"/>
        <end position="768"/>
    </location>
</feature>